<evidence type="ECO:0000313" key="1">
    <source>
        <dbReference type="EnsemblPlants" id="Ma03_p12860.1"/>
    </source>
</evidence>
<dbReference type="AlphaFoldDB" id="A0A804IBF2"/>
<dbReference type="Proteomes" id="UP000012960">
    <property type="component" value="Unplaced"/>
</dbReference>
<accession>A0A804IBF2</accession>
<sequence length="24" mass="2880">MPQALQGACSWIPDLYSTKNRWKW</sequence>
<protein>
    <submittedName>
        <fullName evidence="1">Uncharacterized protein</fullName>
    </submittedName>
</protein>
<dbReference type="InParanoid" id="A0A804IBF2"/>
<dbReference type="EnsemblPlants" id="Ma03_t12860.1">
    <property type="protein sequence ID" value="Ma03_p12860.1"/>
    <property type="gene ID" value="Ma03_g12860"/>
</dbReference>
<reference evidence="1" key="1">
    <citation type="submission" date="2021-05" db="UniProtKB">
        <authorList>
            <consortium name="EnsemblPlants"/>
        </authorList>
    </citation>
    <scope>IDENTIFICATION</scope>
    <source>
        <strain evidence="1">subsp. malaccensis</strain>
    </source>
</reference>
<evidence type="ECO:0000313" key="2">
    <source>
        <dbReference type="Proteomes" id="UP000012960"/>
    </source>
</evidence>
<organism evidence="1 2">
    <name type="scientific">Musa acuminata subsp. malaccensis</name>
    <name type="common">Wild banana</name>
    <name type="synonym">Musa malaccensis</name>
    <dbReference type="NCBI Taxonomy" id="214687"/>
    <lineage>
        <taxon>Eukaryota</taxon>
        <taxon>Viridiplantae</taxon>
        <taxon>Streptophyta</taxon>
        <taxon>Embryophyta</taxon>
        <taxon>Tracheophyta</taxon>
        <taxon>Spermatophyta</taxon>
        <taxon>Magnoliopsida</taxon>
        <taxon>Liliopsida</taxon>
        <taxon>Zingiberales</taxon>
        <taxon>Musaceae</taxon>
        <taxon>Musa</taxon>
    </lineage>
</organism>
<keyword evidence="2" id="KW-1185">Reference proteome</keyword>
<dbReference type="Gramene" id="Ma03_t12860.1">
    <property type="protein sequence ID" value="Ma03_p12860.1"/>
    <property type="gene ID" value="Ma03_g12860"/>
</dbReference>
<name>A0A804IBF2_MUSAM</name>
<proteinExistence type="predicted"/>